<dbReference type="OrthoDB" id="5231159at2759"/>
<protein>
    <recommendedName>
        <fullName evidence="2">DUF8205 domain-containing protein</fullName>
    </recommendedName>
</protein>
<accession>A0A409YN51</accession>
<evidence type="ECO:0000259" key="2">
    <source>
        <dbReference type="Pfam" id="PF26632"/>
    </source>
</evidence>
<sequence>MGSFDSNVQAISLAGLVPTQPARSSTTETTQNSSNALRPSHKSLCNVQPWHFKFHQVHKNLMTNQMYKFFYQLLAIYKNGLHLLDDEALWSVRSKPLQLTIYVQYEPIKIEDTLRLLDMSSFGDETPMVGIPQIVAVSSPPESEMDKDDIDLWKQCREQHEKPEDAEPPFILILQIRQMSGAQQRPNFDASSMTRAITLDDKSMTVARGLHPLLVPRPTRNSRLDVKNMVQYINECIRCDGQGRDIFRAPLPRMEKRMISLASFQPPDGNDAAAISLVEKAVGDNWYILPHPDGRMSVEVPPLTYIDCFRDKILRERTYRFAAERLGLTDKFAGLIGRDTSGPLAEAAIGVPEVPLLPIGLEEEVVPEP</sequence>
<keyword evidence="4" id="KW-1185">Reference proteome</keyword>
<comment type="caution">
    <text evidence="3">The sequence shown here is derived from an EMBL/GenBank/DDBJ whole genome shotgun (WGS) entry which is preliminary data.</text>
</comment>
<dbReference type="Pfam" id="PF26632">
    <property type="entry name" value="DUF8205"/>
    <property type="match status" value="1"/>
</dbReference>
<dbReference type="EMBL" id="NHYE01000624">
    <property type="protein sequence ID" value="PPR04436.1"/>
    <property type="molecule type" value="Genomic_DNA"/>
</dbReference>
<organism evidence="3 4">
    <name type="scientific">Gymnopilus dilepis</name>
    <dbReference type="NCBI Taxonomy" id="231916"/>
    <lineage>
        <taxon>Eukaryota</taxon>
        <taxon>Fungi</taxon>
        <taxon>Dikarya</taxon>
        <taxon>Basidiomycota</taxon>
        <taxon>Agaricomycotina</taxon>
        <taxon>Agaricomycetes</taxon>
        <taxon>Agaricomycetidae</taxon>
        <taxon>Agaricales</taxon>
        <taxon>Agaricineae</taxon>
        <taxon>Hymenogastraceae</taxon>
        <taxon>Gymnopilus</taxon>
    </lineage>
</organism>
<evidence type="ECO:0000256" key="1">
    <source>
        <dbReference type="SAM" id="MobiDB-lite"/>
    </source>
</evidence>
<evidence type="ECO:0000313" key="4">
    <source>
        <dbReference type="Proteomes" id="UP000284706"/>
    </source>
</evidence>
<gene>
    <name evidence="3" type="ORF">CVT26_002265</name>
</gene>
<dbReference type="InParanoid" id="A0A409YN51"/>
<name>A0A409YN51_9AGAR</name>
<evidence type="ECO:0000313" key="3">
    <source>
        <dbReference type="EMBL" id="PPR04436.1"/>
    </source>
</evidence>
<feature type="region of interest" description="Disordered" evidence="1">
    <location>
        <begin position="20"/>
        <end position="39"/>
    </location>
</feature>
<reference evidence="3 4" key="1">
    <citation type="journal article" date="2018" name="Evol. Lett.">
        <title>Horizontal gene cluster transfer increased hallucinogenic mushroom diversity.</title>
        <authorList>
            <person name="Reynolds H.T."/>
            <person name="Vijayakumar V."/>
            <person name="Gluck-Thaler E."/>
            <person name="Korotkin H.B."/>
            <person name="Matheny P.B."/>
            <person name="Slot J.C."/>
        </authorList>
    </citation>
    <scope>NUCLEOTIDE SEQUENCE [LARGE SCALE GENOMIC DNA]</scope>
    <source>
        <strain evidence="3 4">SRW20</strain>
    </source>
</reference>
<proteinExistence type="predicted"/>
<dbReference type="AlphaFoldDB" id="A0A409YN51"/>
<dbReference type="InterPro" id="IPR058518">
    <property type="entry name" value="DUF8205"/>
</dbReference>
<feature type="domain" description="DUF8205" evidence="2">
    <location>
        <begin position="93"/>
        <end position="263"/>
    </location>
</feature>
<dbReference type="Proteomes" id="UP000284706">
    <property type="component" value="Unassembled WGS sequence"/>
</dbReference>
<feature type="compositionally biased region" description="Low complexity" evidence="1">
    <location>
        <begin position="24"/>
        <end position="35"/>
    </location>
</feature>